<comment type="caution">
    <text evidence="1">The sequence shown here is derived from an EMBL/GenBank/DDBJ whole genome shotgun (WGS) entry which is preliminary data.</text>
</comment>
<proteinExistence type="predicted"/>
<dbReference type="OrthoDB" id="4829751at2"/>
<sequence>MADIDRARTAKLRLRRELDGRPGVRGIGLARAEDGYHLRVSVATSADAAALPATVDGVAVHVRVVGAVRPLG</sequence>
<dbReference type="Proteomes" id="UP000308121">
    <property type="component" value="Unassembled WGS sequence"/>
</dbReference>
<evidence type="ECO:0000313" key="2">
    <source>
        <dbReference type="Proteomes" id="UP000308121"/>
    </source>
</evidence>
<organism evidence="1 2">
    <name type="scientific">Cellulomonas hominis</name>
    <dbReference type="NCBI Taxonomy" id="156981"/>
    <lineage>
        <taxon>Bacteria</taxon>
        <taxon>Bacillati</taxon>
        <taxon>Actinomycetota</taxon>
        <taxon>Actinomycetes</taxon>
        <taxon>Micrococcales</taxon>
        <taxon>Cellulomonadaceae</taxon>
        <taxon>Cellulomonas</taxon>
    </lineage>
</organism>
<dbReference type="EMBL" id="SZYE01000100">
    <property type="protein sequence ID" value="TKR23209.1"/>
    <property type="molecule type" value="Genomic_DNA"/>
</dbReference>
<dbReference type="RefSeq" id="WP_154729994.1">
    <property type="nucleotide sequence ID" value="NZ_SZYE01000100.1"/>
</dbReference>
<evidence type="ECO:0000313" key="1">
    <source>
        <dbReference type="EMBL" id="TKR23209.1"/>
    </source>
</evidence>
<gene>
    <name evidence="1" type="ORF">FA014_12440</name>
</gene>
<reference evidence="1 2" key="1">
    <citation type="submission" date="2019-05" db="EMBL/GenBank/DDBJ databases">
        <title>Genome sequence of Cellulomonas hominis strain CS1.</title>
        <authorList>
            <person name="Belmont J."/>
            <person name="Maclea K.S."/>
        </authorList>
    </citation>
    <scope>NUCLEOTIDE SEQUENCE [LARGE SCALE GENOMIC DNA]</scope>
    <source>
        <strain evidence="1 2">CS1</strain>
    </source>
</reference>
<dbReference type="AlphaFoldDB" id="A0A7Z8NPL7"/>
<accession>A0A7Z8NPL7</accession>
<protein>
    <recommendedName>
        <fullName evidence="3">BON domain-containing protein</fullName>
    </recommendedName>
</protein>
<name>A0A7Z8NPL7_9CELL</name>
<evidence type="ECO:0008006" key="3">
    <source>
        <dbReference type="Google" id="ProtNLM"/>
    </source>
</evidence>